<sequence>MAARIPWDKYETAILIDACIQVINNKMDRQSAIRSVSEKLRKRAVNSGIMIDNVYRNENGIKMQMTMIMSMIQGQEPGLYNSSKLFYEMVELYRSENLTFSSILKEAYIQVEGTDDKKLTLEKLKISDRQVDAVFFHKPDEPFGFLSNWFFSPFEINDTKYTSAEQYIMHQKCLLFGDEESAKAILATEYPEKQQQIGRQAKGYINNMWAGSRQIIAVKGLKAKFSQNEELLKKLFSTEKAYLVECARTDPIWACGKGLNESDRLDASKWRGHNILGFSLMKVREELQSMEKTK</sequence>
<evidence type="ECO:0000313" key="4">
    <source>
        <dbReference type="EMBL" id="EXM39898.1"/>
    </source>
</evidence>
<dbReference type="RefSeq" id="WP_051506431.1">
    <property type="nucleotide sequence ID" value="NZ_JEOB01000002.1"/>
</dbReference>
<dbReference type="Gene3D" id="1.10.357.40">
    <property type="entry name" value="YbiA-like"/>
    <property type="match status" value="1"/>
</dbReference>
<evidence type="ECO:0000259" key="3">
    <source>
        <dbReference type="Pfam" id="PF08719"/>
    </source>
</evidence>
<comment type="caution">
    <text evidence="4">The sequence shown here is derived from an EMBL/GenBank/DDBJ whole genome shotgun (WGS) entry which is preliminary data.</text>
</comment>
<comment type="catalytic activity">
    <reaction evidence="1">
        <text>5-amino-6-(5-phospho-D-ribosylamino)uracil + H2O = 5,6-diaminouracil + D-ribose 5-phosphate</text>
        <dbReference type="Rhea" id="RHEA:55020"/>
        <dbReference type="ChEBI" id="CHEBI:15377"/>
        <dbReference type="ChEBI" id="CHEBI:46252"/>
        <dbReference type="ChEBI" id="CHEBI:58453"/>
        <dbReference type="ChEBI" id="CHEBI:78346"/>
    </reaction>
</comment>
<evidence type="ECO:0000313" key="5">
    <source>
        <dbReference type="Proteomes" id="UP000021369"/>
    </source>
</evidence>
<dbReference type="AlphaFoldDB" id="A0A011VZC6"/>
<evidence type="ECO:0000256" key="1">
    <source>
        <dbReference type="ARBA" id="ARBA00000022"/>
    </source>
</evidence>
<keyword evidence="5" id="KW-1185">Reference proteome</keyword>
<dbReference type="PATRIC" id="fig|1341156.4.peg.1141"/>
<dbReference type="InterPro" id="IPR012816">
    <property type="entry name" value="NADAR"/>
</dbReference>
<feature type="domain" description="NADAR" evidence="3">
    <location>
        <begin position="135"/>
        <end position="288"/>
    </location>
</feature>
<gene>
    <name evidence="4" type="ORF">RASY3_09200</name>
</gene>
<dbReference type="Proteomes" id="UP000021369">
    <property type="component" value="Unassembled WGS sequence"/>
</dbReference>
<dbReference type="InterPro" id="IPR037238">
    <property type="entry name" value="YbiA-like_sf"/>
</dbReference>
<protein>
    <recommendedName>
        <fullName evidence="3">NADAR domain-containing protein</fullName>
    </recommendedName>
</protein>
<dbReference type="CDD" id="cd15457">
    <property type="entry name" value="NADAR"/>
    <property type="match status" value="1"/>
</dbReference>
<organism evidence="4 5">
    <name type="scientific">Ruminococcus albus SY3</name>
    <dbReference type="NCBI Taxonomy" id="1341156"/>
    <lineage>
        <taxon>Bacteria</taxon>
        <taxon>Bacillati</taxon>
        <taxon>Bacillota</taxon>
        <taxon>Clostridia</taxon>
        <taxon>Eubacteriales</taxon>
        <taxon>Oscillospiraceae</taxon>
        <taxon>Ruminococcus</taxon>
    </lineage>
</organism>
<name>A0A011VZC6_RUMAL</name>
<dbReference type="SUPFAM" id="SSF143990">
    <property type="entry name" value="YbiA-like"/>
    <property type="match status" value="1"/>
</dbReference>
<evidence type="ECO:0000256" key="2">
    <source>
        <dbReference type="ARBA" id="ARBA00000751"/>
    </source>
</evidence>
<accession>A0A011VZC6</accession>
<reference evidence="4 5" key="1">
    <citation type="submission" date="2013-06" db="EMBL/GenBank/DDBJ databases">
        <title>Rumen cellulosomics: divergent fiber-degrading strategies revealed by comparative genome-wide analysis of six Ruminococcal strains.</title>
        <authorList>
            <person name="Dassa B."/>
            <person name="Borovok I."/>
            <person name="Lamed R."/>
            <person name="Flint H."/>
            <person name="Yeoman C.J."/>
            <person name="White B."/>
            <person name="Bayer E.A."/>
        </authorList>
    </citation>
    <scope>NUCLEOTIDE SEQUENCE [LARGE SCALE GENOMIC DNA]</scope>
    <source>
        <strain evidence="4 5">SY3</strain>
    </source>
</reference>
<dbReference type="EMBL" id="JEOB01000002">
    <property type="protein sequence ID" value="EXM39898.1"/>
    <property type="molecule type" value="Genomic_DNA"/>
</dbReference>
<comment type="catalytic activity">
    <reaction evidence="2">
        <text>2,5-diamino-6-hydroxy-4-(5-phosphoribosylamino)-pyrimidine + H2O = 2,5,6-triamino-4-hydroxypyrimidine + D-ribose 5-phosphate</text>
        <dbReference type="Rhea" id="RHEA:23436"/>
        <dbReference type="ChEBI" id="CHEBI:15377"/>
        <dbReference type="ChEBI" id="CHEBI:58614"/>
        <dbReference type="ChEBI" id="CHEBI:78346"/>
        <dbReference type="ChEBI" id="CHEBI:137796"/>
    </reaction>
</comment>
<dbReference type="NCBIfam" id="TIGR02464">
    <property type="entry name" value="ribofla_fusion"/>
    <property type="match status" value="1"/>
</dbReference>
<proteinExistence type="predicted"/>
<dbReference type="OrthoDB" id="67297at2"/>
<dbReference type="Pfam" id="PF08719">
    <property type="entry name" value="NADAR"/>
    <property type="match status" value="1"/>
</dbReference>